<name>A0AAI8YZI4_9PEZI</name>
<feature type="region of interest" description="Disordered" evidence="2">
    <location>
        <begin position="29"/>
        <end position="86"/>
    </location>
</feature>
<dbReference type="Proteomes" id="UP001296104">
    <property type="component" value="Unassembled WGS sequence"/>
</dbReference>
<proteinExistence type="predicted"/>
<keyword evidence="5" id="KW-1185">Reference proteome</keyword>
<feature type="compositionally biased region" description="Basic and acidic residues" evidence="2">
    <location>
        <begin position="73"/>
        <end position="86"/>
    </location>
</feature>
<dbReference type="PANTHER" id="PTHR12874:SF9">
    <property type="entry name" value="F-BOX ONLY PROTEIN 48"/>
    <property type="match status" value="1"/>
</dbReference>
<dbReference type="InterPro" id="IPR045464">
    <property type="entry name" value="Hrt3/FBXO9_C"/>
</dbReference>
<feature type="domain" description="F-box" evidence="3">
    <location>
        <begin position="222"/>
        <end position="272"/>
    </location>
</feature>
<dbReference type="GO" id="GO:0031146">
    <property type="term" value="P:SCF-dependent proteasomal ubiquitin-dependent protein catabolic process"/>
    <property type="evidence" value="ECO:0007669"/>
    <property type="project" value="TreeGrafter"/>
</dbReference>
<feature type="region of interest" description="Disordered" evidence="2">
    <location>
        <begin position="310"/>
        <end position="331"/>
    </location>
</feature>
<protein>
    <submittedName>
        <fullName evidence="4">F-box pof7</fullName>
    </submittedName>
</protein>
<dbReference type="Pfam" id="PF12937">
    <property type="entry name" value="F-box-like"/>
    <property type="match status" value="1"/>
</dbReference>
<keyword evidence="1" id="KW-0833">Ubl conjugation pathway</keyword>
<accession>A0AAI8YZI4</accession>
<dbReference type="Pfam" id="PF19270">
    <property type="entry name" value="FBO_C"/>
    <property type="match status" value="1"/>
</dbReference>
<sequence>MSSEDDQPKTLAAASDAEAELEAFRQRWREEVSARSKKPLSTRIQEKRLERARGAPPPAHATAGPSTHRHKDHYNEEIEPKAYHDLPDKEDQLKLGTEGQNHDRDAVFREPNSALEHYERAVEKETQGNLGESIRHYRKAFKLDDGVHEAYKRKHFPPSAFVKPKPTNVNPSNAPSTVPRTDHHSLRSGDAFGSTLRQLVDEFSTLRIEAAEPETSLSSQQPCPIAKLPEEILTQILTELAIMDVASFTRTSQVCKRMAYLVLAEESIWKHVSLGSEFGFTAMHYDFAVEIEGDPINANDEIARYLDLHPTSQQKSSSEEDPESELFIPPPPTPEERHLAFIALSETLLQTTYTSSWRQMFRSRPRIRFNGCYISTVNYTRAGATSTNTLTWGVPVHVVTYFRYLRFFRDGTAISLLTTAEPQDVVHHLSKPNLHAHRHASSSSLLPSSVMKDALRGRWRLSGPTPAHPHEVEGDIHIETEGAVARYTYKMLLAVANAGKGTRNNKLAWKGFWSRNRLTDDWGEFGLRNDRAFYWSRVRSYGVQ</sequence>
<evidence type="ECO:0000313" key="4">
    <source>
        <dbReference type="EMBL" id="CAK4022780.1"/>
    </source>
</evidence>
<evidence type="ECO:0000259" key="3">
    <source>
        <dbReference type="PROSITE" id="PS50181"/>
    </source>
</evidence>
<dbReference type="AlphaFoldDB" id="A0AAI8YZI4"/>
<gene>
    <name evidence="4" type="ORF">LECACI_7A004840</name>
</gene>
<dbReference type="PROSITE" id="PS50181">
    <property type="entry name" value="FBOX"/>
    <property type="match status" value="1"/>
</dbReference>
<dbReference type="GO" id="GO:0019005">
    <property type="term" value="C:SCF ubiquitin ligase complex"/>
    <property type="evidence" value="ECO:0007669"/>
    <property type="project" value="TreeGrafter"/>
</dbReference>
<dbReference type="SUPFAM" id="SSF81383">
    <property type="entry name" value="F-box domain"/>
    <property type="match status" value="1"/>
</dbReference>
<reference evidence="4" key="1">
    <citation type="submission" date="2023-11" db="EMBL/GenBank/DDBJ databases">
        <authorList>
            <person name="Alioto T."/>
            <person name="Alioto T."/>
            <person name="Gomez Garrido J."/>
        </authorList>
    </citation>
    <scope>NUCLEOTIDE SEQUENCE</scope>
</reference>
<dbReference type="Gene3D" id="1.20.1280.50">
    <property type="match status" value="1"/>
</dbReference>
<feature type="region of interest" description="Disordered" evidence="2">
    <location>
        <begin position="157"/>
        <end position="188"/>
    </location>
</feature>
<dbReference type="PANTHER" id="PTHR12874">
    <property type="entry name" value="F-BOX ONLY PROTEIN 48-RELATED"/>
    <property type="match status" value="1"/>
</dbReference>
<evidence type="ECO:0000256" key="1">
    <source>
        <dbReference type="ARBA" id="ARBA00022786"/>
    </source>
</evidence>
<dbReference type="InterPro" id="IPR036047">
    <property type="entry name" value="F-box-like_dom_sf"/>
</dbReference>
<dbReference type="GO" id="GO:0005737">
    <property type="term" value="C:cytoplasm"/>
    <property type="evidence" value="ECO:0007669"/>
    <property type="project" value="TreeGrafter"/>
</dbReference>
<evidence type="ECO:0000313" key="5">
    <source>
        <dbReference type="Proteomes" id="UP001296104"/>
    </source>
</evidence>
<feature type="compositionally biased region" description="Polar residues" evidence="2">
    <location>
        <begin position="167"/>
        <end position="179"/>
    </location>
</feature>
<feature type="compositionally biased region" description="Basic and acidic residues" evidence="2">
    <location>
        <begin position="44"/>
        <end position="53"/>
    </location>
</feature>
<dbReference type="EMBL" id="CAVMBE010000028">
    <property type="protein sequence ID" value="CAK4022780.1"/>
    <property type="molecule type" value="Genomic_DNA"/>
</dbReference>
<dbReference type="InterPro" id="IPR001810">
    <property type="entry name" value="F-box_dom"/>
</dbReference>
<comment type="caution">
    <text evidence="4">The sequence shown here is derived from an EMBL/GenBank/DDBJ whole genome shotgun (WGS) entry which is preliminary data.</text>
</comment>
<evidence type="ECO:0000256" key="2">
    <source>
        <dbReference type="SAM" id="MobiDB-lite"/>
    </source>
</evidence>
<organism evidence="4 5">
    <name type="scientific">Lecanosticta acicola</name>
    <dbReference type="NCBI Taxonomy" id="111012"/>
    <lineage>
        <taxon>Eukaryota</taxon>
        <taxon>Fungi</taxon>
        <taxon>Dikarya</taxon>
        <taxon>Ascomycota</taxon>
        <taxon>Pezizomycotina</taxon>
        <taxon>Dothideomycetes</taxon>
        <taxon>Dothideomycetidae</taxon>
        <taxon>Mycosphaerellales</taxon>
        <taxon>Mycosphaerellaceae</taxon>
        <taxon>Lecanosticta</taxon>
    </lineage>
</organism>